<proteinExistence type="predicted"/>
<accession>A0A1G6H6Q9</accession>
<dbReference type="EMBL" id="FMYO01000001">
    <property type="protein sequence ID" value="SDB89960.1"/>
    <property type="molecule type" value="Genomic_DNA"/>
</dbReference>
<evidence type="ECO:0000313" key="6">
    <source>
        <dbReference type="Proteomes" id="UP000243468"/>
    </source>
</evidence>
<gene>
    <name evidence="5" type="ORF">SAMN05421732_101776</name>
</gene>
<keyword evidence="2" id="KW-0285">Flavoprotein</keyword>
<keyword evidence="3" id="KW-0274">FAD</keyword>
<reference evidence="6" key="1">
    <citation type="submission" date="2016-09" db="EMBL/GenBank/DDBJ databases">
        <authorList>
            <person name="Varghese N."/>
            <person name="Submissions S."/>
        </authorList>
    </citation>
    <scope>NUCLEOTIDE SEQUENCE [LARGE SCALE GENOMIC DNA]</scope>
    <source>
        <strain evidence="6">ANC 4667</strain>
    </source>
</reference>
<dbReference type="STRING" id="1226327.SAMN05421732_101776"/>
<dbReference type="InterPro" id="IPR050641">
    <property type="entry name" value="RIFMO-like"/>
</dbReference>
<dbReference type="InterPro" id="IPR036188">
    <property type="entry name" value="FAD/NAD-bd_sf"/>
</dbReference>
<evidence type="ECO:0000256" key="1">
    <source>
        <dbReference type="ARBA" id="ARBA00001974"/>
    </source>
</evidence>
<organism evidence="5 6">
    <name type="scientific">Acinetobacter kookii</name>
    <dbReference type="NCBI Taxonomy" id="1226327"/>
    <lineage>
        <taxon>Bacteria</taxon>
        <taxon>Pseudomonadati</taxon>
        <taxon>Pseudomonadota</taxon>
        <taxon>Gammaproteobacteria</taxon>
        <taxon>Moraxellales</taxon>
        <taxon>Moraxellaceae</taxon>
        <taxon>Acinetobacter</taxon>
    </lineage>
</organism>
<dbReference type="InterPro" id="IPR002938">
    <property type="entry name" value="FAD-bd"/>
</dbReference>
<keyword evidence="6" id="KW-1185">Reference proteome</keyword>
<evidence type="ECO:0000259" key="4">
    <source>
        <dbReference type="Pfam" id="PF01494"/>
    </source>
</evidence>
<dbReference type="SUPFAM" id="SSF51905">
    <property type="entry name" value="FAD/NAD(P)-binding domain"/>
    <property type="match status" value="1"/>
</dbReference>
<comment type="cofactor">
    <cofactor evidence="1">
        <name>FAD</name>
        <dbReference type="ChEBI" id="CHEBI:57692"/>
    </cofactor>
</comment>
<feature type="domain" description="FAD-binding" evidence="4">
    <location>
        <begin position="34"/>
        <end position="100"/>
    </location>
</feature>
<sequence>MHFPATQPRKSLYYQYQVFPHFHSQEAVVTDADTVTIVGAGPIGMTTALLLVKQGVKVILLSSELQLSEGSRALVYTKRSMEILHAAGAAEKIMSKALPWTHGNSIYKGQVAFA</sequence>
<dbReference type="GO" id="GO:0071949">
    <property type="term" value="F:FAD binding"/>
    <property type="evidence" value="ECO:0007669"/>
    <property type="project" value="InterPro"/>
</dbReference>
<dbReference type="GO" id="GO:0016709">
    <property type="term" value="F:oxidoreductase activity, acting on paired donors, with incorporation or reduction of molecular oxygen, NAD(P)H as one donor, and incorporation of one atom of oxygen"/>
    <property type="evidence" value="ECO:0007669"/>
    <property type="project" value="UniProtKB-ARBA"/>
</dbReference>
<dbReference type="AlphaFoldDB" id="A0A1G6H6Q9"/>
<dbReference type="Proteomes" id="UP000243468">
    <property type="component" value="Unassembled WGS sequence"/>
</dbReference>
<dbReference type="Pfam" id="PF01494">
    <property type="entry name" value="FAD_binding_3"/>
    <property type="match status" value="1"/>
</dbReference>
<dbReference type="Gene3D" id="3.50.50.60">
    <property type="entry name" value="FAD/NAD(P)-binding domain"/>
    <property type="match status" value="1"/>
</dbReference>
<dbReference type="RefSeq" id="WP_228143242.1">
    <property type="nucleotide sequence ID" value="NZ_BAABKJ010000005.1"/>
</dbReference>
<evidence type="ECO:0000256" key="3">
    <source>
        <dbReference type="ARBA" id="ARBA00022827"/>
    </source>
</evidence>
<evidence type="ECO:0000313" key="5">
    <source>
        <dbReference type="EMBL" id="SDB89960.1"/>
    </source>
</evidence>
<dbReference type="PANTHER" id="PTHR43004:SF19">
    <property type="entry name" value="BINDING MONOOXYGENASE, PUTATIVE (JCVI)-RELATED"/>
    <property type="match status" value="1"/>
</dbReference>
<protein>
    <submittedName>
        <fullName evidence="5">3-(3-hydroxy-phenyl)propionate hydroxylase</fullName>
    </submittedName>
</protein>
<dbReference type="PANTHER" id="PTHR43004">
    <property type="entry name" value="TRK SYSTEM POTASSIUM UPTAKE PROTEIN"/>
    <property type="match status" value="1"/>
</dbReference>
<evidence type="ECO:0000256" key="2">
    <source>
        <dbReference type="ARBA" id="ARBA00022630"/>
    </source>
</evidence>
<name>A0A1G6H6Q9_9GAMM</name>